<keyword evidence="2" id="KW-1185">Reference proteome</keyword>
<dbReference type="Gramene" id="CDF36092">
    <property type="protein sequence ID" value="CDF36092"/>
    <property type="gene ID" value="CHC_T00004510001"/>
</dbReference>
<evidence type="ECO:0000313" key="2">
    <source>
        <dbReference type="Proteomes" id="UP000012073"/>
    </source>
</evidence>
<evidence type="ECO:0000313" key="1">
    <source>
        <dbReference type="EMBL" id="CDF36092.1"/>
    </source>
</evidence>
<name>R7QC65_CHOCR</name>
<organism evidence="1 2">
    <name type="scientific">Chondrus crispus</name>
    <name type="common">Carrageen Irish moss</name>
    <name type="synonym">Polymorpha crispa</name>
    <dbReference type="NCBI Taxonomy" id="2769"/>
    <lineage>
        <taxon>Eukaryota</taxon>
        <taxon>Rhodophyta</taxon>
        <taxon>Florideophyceae</taxon>
        <taxon>Rhodymeniophycidae</taxon>
        <taxon>Gigartinales</taxon>
        <taxon>Gigartinaceae</taxon>
        <taxon>Chondrus</taxon>
    </lineage>
</organism>
<protein>
    <submittedName>
        <fullName evidence="1">Uncharacterized protein</fullName>
    </submittedName>
</protein>
<sequence length="49" mass="5214">MHGACVRAPRVSGRGADGAKAHRFCLAEKCSFILGEALIGTKWGDKGQR</sequence>
<dbReference type="KEGG" id="ccp:CHC_T00004510001"/>
<reference evidence="2" key="1">
    <citation type="journal article" date="2013" name="Proc. Natl. Acad. Sci. U.S.A.">
        <title>Genome structure and metabolic features in the red seaweed Chondrus crispus shed light on evolution of the Archaeplastida.</title>
        <authorList>
            <person name="Collen J."/>
            <person name="Porcel B."/>
            <person name="Carre W."/>
            <person name="Ball S.G."/>
            <person name="Chaparro C."/>
            <person name="Tonon T."/>
            <person name="Barbeyron T."/>
            <person name="Michel G."/>
            <person name="Noel B."/>
            <person name="Valentin K."/>
            <person name="Elias M."/>
            <person name="Artiguenave F."/>
            <person name="Arun A."/>
            <person name="Aury J.M."/>
            <person name="Barbosa-Neto J.F."/>
            <person name="Bothwell J.H."/>
            <person name="Bouget F.Y."/>
            <person name="Brillet L."/>
            <person name="Cabello-Hurtado F."/>
            <person name="Capella-Gutierrez S."/>
            <person name="Charrier B."/>
            <person name="Cladiere L."/>
            <person name="Cock J.M."/>
            <person name="Coelho S.M."/>
            <person name="Colleoni C."/>
            <person name="Czjzek M."/>
            <person name="Da Silva C."/>
            <person name="Delage L."/>
            <person name="Denoeud F."/>
            <person name="Deschamps P."/>
            <person name="Dittami S.M."/>
            <person name="Gabaldon T."/>
            <person name="Gachon C.M."/>
            <person name="Groisillier A."/>
            <person name="Herve C."/>
            <person name="Jabbari K."/>
            <person name="Katinka M."/>
            <person name="Kloareg B."/>
            <person name="Kowalczyk N."/>
            <person name="Labadie K."/>
            <person name="Leblanc C."/>
            <person name="Lopez P.J."/>
            <person name="McLachlan D.H."/>
            <person name="Meslet-Cladiere L."/>
            <person name="Moustafa A."/>
            <person name="Nehr Z."/>
            <person name="Nyvall Collen P."/>
            <person name="Panaud O."/>
            <person name="Partensky F."/>
            <person name="Poulain J."/>
            <person name="Rensing S.A."/>
            <person name="Rousvoal S."/>
            <person name="Samson G."/>
            <person name="Symeonidi A."/>
            <person name="Weissenbach J."/>
            <person name="Zambounis A."/>
            <person name="Wincker P."/>
            <person name="Boyen C."/>
        </authorList>
    </citation>
    <scope>NUCLEOTIDE SEQUENCE [LARGE SCALE GENOMIC DNA]</scope>
    <source>
        <strain evidence="2">cv. Stackhouse</strain>
    </source>
</reference>
<dbReference type="GeneID" id="17323621"/>
<dbReference type="RefSeq" id="XP_005715911.1">
    <property type="nucleotide sequence ID" value="XM_005715854.1"/>
</dbReference>
<accession>R7QC65</accession>
<proteinExistence type="predicted"/>
<dbReference type="AlphaFoldDB" id="R7QC65"/>
<gene>
    <name evidence="1" type="ORF">CHC_T00004510001</name>
</gene>
<dbReference type="Proteomes" id="UP000012073">
    <property type="component" value="Unassembled WGS sequence"/>
</dbReference>
<dbReference type="EMBL" id="HG001759">
    <property type="protein sequence ID" value="CDF36092.1"/>
    <property type="molecule type" value="Genomic_DNA"/>
</dbReference>